<dbReference type="Pfam" id="PF21136">
    <property type="entry name" value="WHD_MUS81"/>
    <property type="match status" value="1"/>
</dbReference>
<dbReference type="Gene3D" id="2.130.10.10">
    <property type="entry name" value="YVTN repeat-like/Quinoprotein amine dehydrogenase"/>
    <property type="match status" value="1"/>
</dbReference>
<reference evidence="11 12" key="1">
    <citation type="submission" date="2016-10" db="EMBL/GenBank/DDBJ databases">
        <title>The genome of Paramicrosporidium saccamoebae is the missing link in understanding Cryptomycota and Microsporidia evolution.</title>
        <authorList>
            <person name="Quandt C.A."/>
            <person name="Beaudet D."/>
            <person name="Corsaro D."/>
            <person name="Michel R."/>
            <person name="Corradi N."/>
            <person name="James T."/>
        </authorList>
    </citation>
    <scope>NUCLEOTIDE SEQUENCE [LARGE SCALE GENOMIC DNA]</scope>
    <source>
        <strain evidence="11 12">KSL3</strain>
    </source>
</reference>
<dbReference type="Pfam" id="PF00400">
    <property type="entry name" value="WD40"/>
    <property type="match status" value="4"/>
</dbReference>
<dbReference type="GO" id="GO:0000724">
    <property type="term" value="P:double-strand break repair via homologous recombination"/>
    <property type="evidence" value="ECO:0007669"/>
    <property type="project" value="InterPro"/>
</dbReference>
<feature type="repeat" description="WD" evidence="9">
    <location>
        <begin position="1442"/>
        <end position="1473"/>
    </location>
</feature>
<dbReference type="InterPro" id="IPR015187">
    <property type="entry name" value="BRCA2_OB_1"/>
</dbReference>
<keyword evidence="8" id="KW-0469">Meiosis</keyword>
<dbReference type="InterPro" id="IPR001680">
    <property type="entry name" value="WD40_rpt"/>
</dbReference>
<feature type="non-terminal residue" evidence="11">
    <location>
        <position position="1717"/>
    </location>
</feature>
<dbReference type="InterPro" id="IPR012340">
    <property type="entry name" value="NA-bd_OB-fold"/>
</dbReference>
<dbReference type="PANTHER" id="PTHR11289:SF0">
    <property type="entry name" value="BREAST CANCER TYPE 2 SUSCEPTIBILITY PROTEIN"/>
    <property type="match status" value="1"/>
</dbReference>
<comment type="caution">
    <text evidence="11">The sequence shown here is derived from an EMBL/GenBank/DDBJ whole genome shotgun (WGS) entry which is preliminary data.</text>
</comment>
<evidence type="ECO:0000256" key="1">
    <source>
        <dbReference type="ARBA" id="ARBA00001946"/>
    </source>
</evidence>
<dbReference type="CDD" id="cd20074">
    <property type="entry name" value="XPF_nuclease_Mus81"/>
    <property type="match status" value="1"/>
</dbReference>
<gene>
    <name evidence="11" type="ORF">PSACC_01905</name>
</gene>
<evidence type="ECO:0000256" key="7">
    <source>
        <dbReference type="ARBA" id="ARBA00023242"/>
    </source>
</evidence>
<dbReference type="PANTHER" id="PTHR11289">
    <property type="entry name" value="BREAST CANCER TYPE 2 SUSCEPTIBILITY PROTEIN BRCA2"/>
    <property type="match status" value="1"/>
</dbReference>
<dbReference type="InterPro" id="IPR011335">
    <property type="entry name" value="Restrct_endonuc-II-like"/>
</dbReference>
<dbReference type="SMART" id="SM00320">
    <property type="entry name" value="WD40"/>
    <property type="match status" value="7"/>
</dbReference>
<organism evidence="11 12">
    <name type="scientific">Paramicrosporidium saccamoebae</name>
    <dbReference type="NCBI Taxonomy" id="1246581"/>
    <lineage>
        <taxon>Eukaryota</taxon>
        <taxon>Fungi</taxon>
        <taxon>Fungi incertae sedis</taxon>
        <taxon>Cryptomycota</taxon>
        <taxon>Cryptomycota incertae sedis</taxon>
        <taxon>Paramicrosporidium</taxon>
    </lineage>
</organism>
<proteinExistence type="inferred from homology"/>
<dbReference type="InterPro" id="IPR036388">
    <property type="entry name" value="WH-like_DNA-bd_sf"/>
</dbReference>
<dbReference type="Pfam" id="PF02732">
    <property type="entry name" value="ERCC4"/>
    <property type="match status" value="1"/>
</dbReference>
<dbReference type="PROSITE" id="PS50082">
    <property type="entry name" value="WD_REPEATS_2"/>
    <property type="match status" value="3"/>
</dbReference>
<evidence type="ECO:0000313" key="11">
    <source>
        <dbReference type="EMBL" id="PJF18267.1"/>
    </source>
</evidence>
<keyword evidence="5" id="KW-0233">DNA recombination</keyword>
<dbReference type="Proteomes" id="UP000240830">
    <property type="component" value="Unassembled WGS sequence"/>
</dbReference>
<dbReference type="GO" id="GO:0005634">
    <property type="term" value="C:nucleus"/>
    <property type="evidence" value="ECO:0007669"/>
    <property type="project" value="UniProtKB-SubCell"/>
</dbReference>
<dbReference type="Gene3D" id="1.10.10.10">
    <property type="entry name" value="Winged helix-like DNA-binding domain superfamily/Winged helix DNA-binding domain"/>
    <property type="match status" value="1"/>
</dbReference>
<name>A0A2H9TKH6_9FUNG</name>
<keyword evidence="9" id="KW-0853">WD repeat</keyword>
<dbReference type="SUPFAM" id="SSF81872">
    <property type="entry name" value="BRCA2 helical domain"/>
    <property type="match status" value="1"/>
</dbReference>
<dbReference type="SUPFAM" id="SSF50249">
    <property type="entry name" value="Nucleic acid-binding proteins"/>
    <property type="match status" value="2"/>
</dbReference>
<dbReference type="Pfam" id="PF09169">
    <property type="entry name" value="BRCA-2_helical"/>
    <property type="match status" value="1"/>
</dbReference>
<dbReference type="OrthoDB" id="10261640at2759"/>
<dbReference type="Gene3D" id="2.40.50.140">
    <property type="entry name" value="Nucleic acid-binding proteins"/>
    <property type="match status" value="2"/>
</dbReference>
<dbReference type="InterPro" id="IPR042530">
    <property type="entry name" value="EME1/EME2_C"/>
</dbReference>
<evidence type="ECO:0000256" key="3">
    <source>
        <dbReference type="ARBA" id="ARBA00010015"/>
    </source>
</evidence>
<dbReference type="InterPro" id="IPR036315">
    <property type="entry name" value="BRCA2_hlx_sf"/>
</dbReference>
<comment type="cofactor">
    <cofactor evidence="1">
        <name>Mg(2+)</name>
        <dbReference type="ChEBI" id="CHEBI:18420"/>
    </cofactor>
</comment>
<evidence type="ECO:0000313" key="12">
    <source>
        <dbReference type="Proteomes" id="UP000240830"/>
    </source>
</evidence>
<feature type="domain" description="ERCC4" evidence="10">
    <location>
        <begin position="200"/>
        <end position="283"/>
    </location>
</feature>
<comment type="subcellular location">
    <subcellularLocation>
        <location evidence="2">Nucleus</location>
    </subcellularLocation>
</comment>
<evidence type="ECO:0000256" key="2">
    <source>
        <dbReference type="ARBA" id="ARBA00004123"/>
    </source>
</evidence>
<keyword evidence="6" id="KW-0234">DNA repair</keyword>
<dbReference type="PROSITE" id="PS50294">
    <property type="entry name" value="WD_REPEATS_REGION"/>
    <property type="match status" value="1"/>
</dbReference>
<dbReference type="EMBL" id="MTSL01000134">
    <property type="protein sequence ID" value="PJF18267.1"/>
    <property type="molecule type" value="Genomic_DNA"/>
</dbReference>
<evidence type="ECO:0000256" key="8">
    <source>
        <dbReference type="ARBA" id="ARBA00023254"/>
    </source>
</evidence>
<feature type="repeat" description="WD" evidence="9">
    <location>
        <begin position="1483"/>
        <end position="1514"/>
    </location>
</feature>
<dbReference type="GO" id="GO:0004518">
    <property type="term" value="F:nuclease activity"/>
    <property type="evidence" value="ECO:0007669"/>
    <property type="project" value="InterPro"/>
</dbReference>
<dbReference type="GO" id="GO:0051321">
    <property type="term" value="P:meiotic cell cycle"/>
    <property type="evidence" value="ECO:0007669"/>
    <property type="project" value="UniProtKB-KW"/>
</dbReference>
<dbReference type="Gene3D" id="1.10.150.670">
    <property type="entry name" value="Crossover junction endonuclease EME1, DNA-binding domain"/>
    <property type="match status" value="1"/>
</dbReference>
<dbReference type="InterPro" id="IPR047417">
    <property type="entry name" value="WHD_MUS81"/>
</dbReference>
<protein>
    <submittedName>
        <fullName evidence="11">Angio-associated migratory cell</fullName>
    </submittedName>
</protein>
<dbReference type="GO" id="GO:0005829">
    <property type="term" value="C:cytosol"/>
    <property type="evidence" value="ECO:0007669"/>
    <property type="project" value="UniProtKB-ARBA"/>
</dbReference>
<dbReference type="CDD" id="cd00200">
    <property type="entry name" value="WD40"/>
    <property type="match status" value="1"/>
</dbReference>
<dbReference type="SUPFAM" id="SSF52980">
    <property type="entry name" value="Restriction endonuclease-like"/>
    <property type="match status" value="1"/>
</dbReference>
<dbReference type="InterPro" id="IPR015525">
    <property type="entry name" value="BRCA2"/>
</dbReference>
<keyword evidence="12" id="KW-1185">Reference proteome</keyword>
<dbReference type="InterPro" id="IPR047416">
    <property type="entry name" value="XPF_nuclease_Mus81"/>
</dbReference>
<dbReference type="Pfam" id="PF09103">
    <property type="entry name" value="BRCA-2_OB1"/>
    <property type="match status" value="1"/>
</dbReference>
<dbReference type="InterPro" id="IPR036322">
    <property type="entry name" value="WD40_repeat_dom_sf"/>
</dbReference>
<dbReference type="InterPro" id="IPR006166">
    <property type="entry name" value="ERCC4_domain"/>
</dbReference>
<dbReference type="GO" id="GO:0003677">
    <property type="term" value="F:DNA binding"/>
    <property type="evidence" value="ECO:0007669"/>
    <property type="project" value="InterPro"/>
</dbReference>
<dbReference type="SUPFAM" id="SSF50978">
    <property type="entry name" value="WD40 repeat-like"/>
    <property type="match status" value="1"/>
</dbReference>
<dbReference type="CDD" id="cd21036">
    <property type="entry name" value="WH_MUS81"/>
    <property type="match status" value="1"/>
</dbReference>
<dbReference type="GO" id="GO:0006355">
    <property type="term" value="P:regulation of DNA-templated transcription"/>
    <property type="evidence" value="ECO:0007669"/>
    <property type="project" value="TreeGrafter"/>
</dbReference>
<evidence type="ECO:0000256" key="6">
    <source>
        <dbReference type="ARBA" id="ARBA00023204"/>
    </source>
</evidence>
<dbReference type="STRING" id="1246581.A0A2H9TKH6"/>
<keyword evidence="4" id="KW-0227">DNA damage</keyword>
<evidence type="ECO:0000256" key="4">
    <source>
        <dbReference type="ARBA" id="ARBA00022763"/>
    </source>
</evidence>
<sequence>MSLLELDASVTDFGQLEKLHGIGSNIRNRLEKRFVDDGGSVPRPPQTIPLVVEPAPKRRRAAVVKEYVPAFRSGPYAMLIALHLEKHHPNPKGYLLKQEIVSQGQAYCLSPMDEGPFCPIQGAIKTLIAKGFVEKCSIPARFSLTDTGVELAERLWNSGERRSSAPMPESPPSVADEEVEMNPLGSPDFETFTISQFDIVLLVDTREVKSREDRDFIINRLQSAGIPSEQRCLELGDFMWIARAKPHVHYIVERKREDDLLASIPDGRFIEQKNLIYLVEKSGSADFSNIGKDKFDAAIVHTQIVDGLHLRYTSGIEETLRFLITLSIDITNRAAESLHAGIMGAPVIRDAYFSKLEAEGKLTGRRLFQSFGCFTQMNSKSANLSIKDLFMKQLLSIRQLTVEKAAAITQKFPSALSLWRHYQSLATEKSREHYFKEWEVSESQRKFGLKFRDISFIMRDPVPLEEFLAGKYSVPEDTAPDICAGGWVRLQDAIANAAPSELQNLGEDFDFQPFSTQTQNQIMSLWKSEYETPCIERTSKLILSPATPTLFDDCDCPDDDMLAIPSQPIGFSQEFKTAGGKTIPPPSPANRRTTADLPVEMPVSFVGFATAAGRKIDRPSAEAISRAESLLRDSNTPRITTKFKSPSKELKLAIDFPLQSTGLPLQPTNLSHPPTDLSLQPTDLSLQPTDLSFQSPQNMPKVSFQTAAGRRIKSPSKDALKKADQIFSSGDNFSDGRAIGPLSIENSIGSDFNSTSMFSSASGRKIATPSSAAIAKASKILSSVNSDHDAATGPPGSITKGWKAPLDVKAPKKTKLANPQFKSPSLINPFETALVKGVERSGFMAKLNSTKTPPRECSTLTFDICKGSVSVINQQQNATGPVFSNVYASALQCFGSLDVRWIQNHMFMIIWKLLSYYNTGIADFCGMSLNTETVISQLCYRYDREINKAQRSILKKIAERDDSPSAYMVLFVSSLQPDCAMSLSDGWYSLKVTHDLSIERLITSEKIKVGQKLKVSLAQVVSEEATDILDAQDKVRLKIFGNSTRPARWHAKLGRHRSVSFIVSLSSVDADGGLISCLQVAVIRRYPALYMVERESGQRQTVTEEELDNLTRSEDYTESKSVDQIISVRMTVKFKVADCCGKPGALNIGIVTLWDSNPEMYSRVVEGSILQITSMKPTIKKRNVVYISSVRTTRIFFLKDYQTEKIPTGRPPINPNELLEEQEDYDLLGVVVRWESDHLWLAIGRKKVASVKLLRNRSTMQVLLLDISFMYYDPRHGFPVFLSSEQSQIVKDPTPFPIQEQVDAAVIAAAEEYTDMTSEYKDAADEHPKKAVDVEEGGSFDEEEALFDEEEALVDEEEALLNSDDILEEYDGEDPMIVDATMDDDVVPYAAELELHDGDPSYSLSVNPHDPTLIASGGGNDKAVLFRLDDTDTLKVDILTELCGHTDTVEHVKFSTDGKLLATGSLDGTVRIWTTEGSCVHWLDWHPKGPVLAAGSADGTVWMWNAQLGKCMNVFTGNATTSTCGAFSPSGKQLVTGGDGVVFVWDPKDGTASITYTGNQLPGDALSLSVHPVMPVALVGFSDGMVAALHLGHQQILSQHSTGEAAVECVSFMKGHSIMMAGSLGGTVHMFDANNYKVRGVLGDGEMDGVTSYTWLSNEGCLAVGCLNGTIMVWDGRKGELLASLPIGMEENAIFDLVEVPNLLLASFDDGKVRIVR</sequence>
<dbReference type="InterPro" id="IPR015943">
    <property type="entry name" value="WD40/YVTN_repeat-like_dom_sf"/>
</dbReference>
<dbReference type="SMART" id="SM00891">
    <property type="entry name" value="ERCC4"/>
    <property type="match status" value="1"/>
</dbReference>
<comment type="similarity">
    <text evidence="3">Belongs to the XPF family.</text>
</comment>
<accession>A0A2H9TKH6</accession>
<evidence type="ECO:0000256" key="9">
    <source>
        <dbReference type="PROSITE-ProRule" id="PRU00221"/>
    </source>
</evidence>
<evidence type="ECO:0000256" key="5">
    <source>
        <dbReference type="ARBA" id="ARBA00023172"/>
    </source>
</evidence>
<dbReference type="InterPro" id="IPR015252">
    <property type="entry name" value="BRCA2_hlx"/>
</dbReference>
<feature type="repeat" description="WD" evidence="9">
    <location>
        <begin position="1643"/>
        <end position="1684"/>
    </location>
</feature>
<dbReference type="Gene3D" id="3.40.50.10130">
    <property type="match status" value="1"/>
</dbReference>
<keyword evidence="7" id="KW-0539">Nucleus</keyword>
<evidence type="ECO:0000259" key="10">
    <source>
        <dbReference type="SMART" id="SM00891"/>
    </source>
</evidence>